<reference evidence="3 4" key="1">
    <citation type="submission" date="2016-11" db="EMBL/GenBank/DDBJ databases">
        <title>Description of two novel members of the family Erysipelotrichaceae: Ileibacterium lipovorans gen. nov., sp. nov. and Dubosiella newyorkensis, gen. nov., sp. nov.</title>
        <authorList>
            <person name="Cox L.M."/>
            <person name="Sohn J."/>
            <person name="Tyrrell K.L."/>
            <person name="Citron D.M."/>
            <person name="Lawson P.A."/>
            <person name="Patel N.B."/>
            <person name="Iizumi T."/>
            <person name="Perez-Perez G.I."/>
            <person name="Goldstein E.J."/>
            <person name="Blaser M.J."/>
        </authorList>
    </citation>
    <scope>NUCLEOTIDE SEQUENCE [LARGE SCALE GENOMIC DNA]</scope>
    <source>
        <strain evidence="3 4">NYU-BL-K8</strain>
    </source>
</reference>
<keyword evidence="1" id="KW-0175">Coiled coil</keyword>
<feature type="transmembrane region" description="Helical" evidence="2">
    <location>
        <begin position="75"/>
        <end position="93"/>
    </location>
</feature>
<dbReference type="RefSeq" id="WP_075884601.1">
    <property type="nucleotide sequence ID" value="NZ_JAETTE010000008.1"/>
</dbReference>
<gene>
    <name evidence="3" type="ORF">BO223_01120</name>
</gene>
<name>A0A1Q9YN36_9FIRM</name>
<evidence type="ECO:0000313" key="3">
    <source>
        <dbReference type="EMBL" id="OLU47111.1"/>
    </source>
</evidence>
<dbReference type="AlphaFoldDB" id="A0A1Q9YN36"/>
<comment type="caution">
    <text evidence="3">The sequence shown here is derived from an EMBL/GenBank/DDBJ whole genome shotgun (WGS) entry which is preliminary data.</text>
</comment>
<evidence type="ECO:0000256" key="2">
    <source>
        <dbReference type="SAM" id="Phobius"/>
    </source>
</evidence>
<sequence length="281" mass="31099">MKQKLSMVILLLCFTVGAVLWIDGISARLFDTAFSSNPVQTLFHPQMIQTGSALAAGYGSSARLSVLLSLFDSRFWLMVSFAVAGFVILLYSTRQAIKTYQELEDRVSSLQNQASNLETALENSEKDAAVRLECCENFAHQMKSSLNSLSLRLELAGQFEHLEDSLNHMNMQLDGFLKSAVIHCNDPGLDIKPVSLKEILEQDVLPDAAGYSVRLETELMPGWLYGDRQLLAQAAETLLANACRHGSNLTVSLENGWFIASMQLPVHVWELPVCNVSENSL</sequence>
<proteinExistence type="predicted"/>
<accession>A0A1Q9YN36</accession>
<dbReference type="EMBL" id="MPJZ01000010">
    <property type="protein sequence ID" value="OLU47111.1"/>
    <property type="molecule type" value="Genomic_DNA"/>
</dbReference>
<keyword evidence="2" id="KW-1133">Transmembrane helix</keyword>
<evidence type="ECO:0000313" key="4">
    <source>
        <dbReference type="Proteomes" id="UP000186758"/>
    </source>
</evidence>
<keyword evidence="2" id="KW-0812">Transmembrane</keyword>
<evidence type="ECO:0000256" key="1">
    <source>
        <dbReference type="SAM" id="Coils"/>
    </source>
</evidence>
<protein>
    <submittedName>
        <fullName evidence="3">Uncharacterized protein</fullName>
    </submittedName>
</protein>
<organism evidence="3 4">
    <name type="scientific">Faecalibaculum rodentium</name>
    <dbReference type="NCBI Taxonomy" id="1702221"/>
    <lineage>
        <taxon>Bacteria</taxon>
        <taxon>Bacillati</taxon>
        <taxon>Bacillota</taxon>
        <taxon>Erysipelotrichia</taxon>
        <taxon>Erysipelotrichales</taxon>
        <taxon>Erysipelotrichaceae</taxon>
        <taxon>Faecalibaculum</taxon>
    </lineage>
</organism>
<feature type="coiled-coil region" evidence="1">
    <location>
        <begin position="93"/>
        <end position="127"/>
    </location>
</feature>
<keyword evidence="2" id="KW-0472">Membrane</keyword>
<dbReference type="Proteomes" id="UP000186758">
    <property type="component" value="Unassembled WGS sequence"/>
</dbReference>